<keyword evidence="2" id="KW-0812">Transmembrane</keyword>
<sequence length="323" mass="36034">MARKQRAKTSFNGCGGSVSTSAAYFSPSFRNLSPIKLAYFCFSFSNARMMVFGADMLTVTLLATLAFVCVHARDPLQNQVSGLSSAAGSSNAPPPGFSETLSIYGPPEPKQTPQKPLATYFELLLQLSTTDEWEKFNVSTTDYTTCHTLHPDVKAKKSIFRAAFSSTGSRDAQAGIKNMAFHFPDNTVPPDISIKVFRNAPPVAKSGRVASASVNPQGACYRAAESREPRVINIKEWVDMNEDERLEWLKPSWLVRSYYRLRATDPFLVMPPPSIKERASLGSQQGNPQTGRTTRDQPQKEIDRRRRRDESFEVARELGFEFR</sequence>
<dbReference type="OrthoDB" id="5341651at2759"/>
<name>A0A7C8VPT3_ORBOL</name>
<dbReference type="Proteomes" id="UP000474640">
    <property type="component" value="Unassembled WGS sequence"/>
</dbReference>
<evidence type="ECO:0000313" key="3">
    <source>
        <dbReference type="EMBL" id="KAF3287727.1"/>
    </source>
</evidence>
<keyword evidence="2" id="KW-0472">Membrane</keyword>
<organism evidence="3 4">
    <name type="scientific">Orbilia oligospora</name>
    <name type="common">Nematode-trapping fungus</name>
    <name type="synonym">Arthrobotrys oligospora</name>
    <dbReference type="NCBI Taxonomy" id="2813651"/>
    <lineage>
        <taxon>Eukaryota</taxon>
        <taxon>Fungi</taxon>
        <taxon>Dikarya</taxon>
        <taxon>Ascomycota</taxon>
        <taxon>Pezizomycotina</taxon>
        <taxon>Orbiliomycetes</taxon>
        <taxon>Orbiliales</taxon>
        <taxon>Orbiliaceae</taxon>
        <taxon>Orbilia</taxon>
    </lineage>
</organism>
<protein>
    <submittedName>
        <fullName evidence="3">Uncharacterized protein</fullName>
    </submittedName>
</protein>
<feature type="compositionally biased region" description="Basic and acidic residues" evidence="1">
    <location>
        <begin position="293"/>
        <end position="311"/>
    </location>
</feature>
<reference evidence="3 4" key="1">
    <citation type="submission" date="2020-01" db="EMBL/GenBank/DDBJ databases">
        <authorList>
            <person name="Palmer J.M."/>
        </authorList>
    </citation>
    <scope>NUCLEOTIDE SEQUENCE [LARGE SCALE GENOMIC DNA]</scope>
    <source>
        <strain evidence="3 4">TWF970</strain>
    </source>
</reference>
<accession>A0A7C8VPT3</accession>
<feature type="compositionally biased region" description="Polar residues" evidence="1">
    <location>
        <begin position="281"/>
        <end position="292"/>
    </location>
</feature>
<dbReference type="AlphaFoldDB" id="A0A7C8VPT3"/>
<proteinExistence type="predicted"/>
<evidence type="ECO:0000313" key="4">
    <source>
        <dbReference type="Proteomes" id="UP000474640"/>
    </source>
</evidence>
<evidence type="ECO:0000256" key="1">
    <source>
        <dbReference type="SAM" id="MobiDB-lite"/>
    </source>
</evidence>
<gene>
    <name evidence="3" type="ORF">TWF970_007435</name>
</gene>
<dbReference type="EMBL" id="JAABOJ010000004">
    <property type="protein sequence ID" value="KAF3287727.1"/>
    <property type="molecule type" value="Genomic_DNA"/>
</dbReference>
<keyword evidence="2" id="KW-1133">Transmembrane helix</keyword>
<comment type="caution">
    <text evidence="3">The sequence shown here is derived from an EMBL/GenBank/DDBJ whole genome shotgun (WGS) entry which is preliminary data.</text>
</comment>
<evidence type="ECO:0000256" key="2">
    <source>
        <dbReference type="SAM" id="Phobius"/>
    </source>
</evidence>
<feature type="transmembrane region" description="Helical" evidence="2">
    <location>
        <begin position="49"/>
        <end position="68"/>
    </location>
</feature>
<feature type="region of interest" description="Disordered" evidence="1">
    <location>
        <begin position="272"/>
        <end position="311"/>
    </location>
</feature>